<comment type="caution">
    <text evidence="2">The sequence shown here is derived from an EMBL/GenBank/DDBJ whole genome shotgun (WGS) entry which is preliminary data.</text>
</comment>
<evidence type="ECO:0000256" key="1">
    <source>
        <dbReference type="SAM" id="MobiDB-lite"/>
    </source>
</evidence>
<proteinExistence type="predicted"/>
<dbReference type="Proteomes" id="UP001437256">
    <property type="component" value="Unassembled WGS sequence"/>
</dbReference>
<accession>A0ABR2ZMU9</accession>
<evidence type="ECO:0000313" key="3">
    <source>
        <dbReference type="Proteomes" id="UP001437256"/>
    </source>
</evidence>
<reference evidence="2 3" key="1">
    <citation type="submission" date="2024-05" db="EMBL/GenBank/DDBJ databases">
        <title>A draft genome resource for the thread blight pathogen Marasmius tenuissimus strain MS-2.</title>
        <authorList>
            <person name="Yulfo-Soto G.E."/>
            <person name="Baruah I.K."/>
            <person name="Amoako-Attah I."/>
            <person name="Bukari Y."/>
            <person name="Meinhardt L.W."/>
            <person name="Bailey B.A."/>
            <person name="Cohen S.P."/>
        </authorList>
    </citation>
    <scope>NUCLEOTIDE SEQUENCE [LARGE SCALE GENOMIC DNA]</scope>
    <source>
        <strain evidence="2 3">MS-2</strain>
    </source>
</reference>
<keyword evidence="3" id="KW-1185">Reference proteome</keyword>
<feature type="region of interest" description="Disordered" evidence="1">
    <location>
        <begin position="48"/>
        <end position="88"/>
    </location>
</feature>
<evidence type="ECO:0000313" key="2">
    <source>
        <dbReference type="EMBL" id="KAL0062497.1"/>
    </source>
</evidence>
<sequence>MSSRLGQPNTDQTSGAQPKIPVLAYQLVLAKPESINLNLNLKAAQAQSSQPQAAQIQDDDDSEEAAVVKEVEEETTDCSRSRMVIQGL</sequence>
<gene>
    <name evidence="2" type="ORF">AAF712_010630</name>
</gene>
<organism evidence="2 3">
    <name type="scientific">Marasmius tenuissimus</name>
    <dbReference type="NCBI Taxonomy" id="585030"/>
    <lineage>
        <taxon>Eukaryota</taxon>
        <taxon>Fungi</taxon>
        <taxon>Dikarya</taxon>
        <taxon>Basidiomycota</taxon>
        <taxon>Agaricomycotina</taxon>
        <taxon>Agaricomycetes</taxon>
        <taxon>Agaricomycetidae</taxon>
        <taxon>Agaricales</taxon>
        <taxon>Marasmiineae</taxon>
        <taxon>Marasmiaceae</taxon>
        <taxon>Marasmius</taxon>
    </lineage>
</organism>
<protein>
    <submittedName>
        <fullName evidence="2">Uncharacterized protein</fullName>
    </submittedName>
</protein>
<dbReference type="EMBL" id="JBBXMP010000103">
    <property type="protein sequence ID" value="KAL0062497.1"/>
    <property type="molecule type" value="Genomic_DNA"/>
</dbReference>
<name>A0ABR2ZMU9_9AGAR</name>